<organism evidence="5 6">
    <name type="scientific">Shewanella insulae</name>
    <dbReference type="NCBI Taxonomy" id="2681496"/>
    <lineage>
        <taxon>Bacteria</taxon>
        <taxon>Pseudomonadati</taxon>
        <taxon>Pseudomonadota</taxon>
        <taxon>Gammaproteobacteria</taxon>
        <taxon>Alteromonadales</taxon>
        <taxon>Shewanellaceae</taxon>
        <taxon>Shewanella</taxon>
    </lineage>
</organism>
<dbReference type="NCBIfam" id="TIGR00724">
    <property type="entry name" value="urea_amlyse_rel"/>
    <property type="match status" value="1"/>
</dbReference>
<proteinExistence type="predicted"/>
<keyword evidence="1" id="KW-0547">Nucleotide-binding</keyword>
<feature type="domain" description="Carboxyltransferase" evidence="4">
    <location>
        <begin position="23"/>
        <end position="307"/>
    </location>
</feature>
<dbReference type="PANTHER" id="PTHR43309">
    <property type="entry name" value="5-OXOPROLINASE SUBUNIT C"/>
    <property type="match status" value="1"/>
</dbReference>
<keyword evidence="6" id="KW-1185">Reference proteome</keyword>
<dbReference type="GO" id="GO:0005524">
    <property type="term" value="F:ATP binding"/>
    <property type="evidence" value="ECO:0007669"/>
    <property type="project" value="UniProtKB-KW"/>
</dbReference>
<evidence type="ECO:0000313" key="6">
    <source>
        <dbReference type="Proteomes" id="UP000474778"/>
    </source>
</evidence>
<reference evidence="5 6" key="1">
    <citation type="submission" date="2019-12" db="EMBL/GenBank/DDBJ databases">
        <title>Shewanella insulae sp. nov., isolated from a tidal flat.</title>
        <authorList>
            <person name="Yoon J.-H."/>
        </authorList>
    </citation>
    <scope>NUCLEOTIDE SEQUENCE [LARGE SCALE GENOMIC DNA]</scope>
    <source>
        <strain evidence="5 6">JBTF-M18</strain>
    </source>
</reference>
<evidence type="ECO:0000256" key="1">
    <source>
        <dbReference type="ARBA" id="ARBA00022741"/>
    </source>
</evidence>
<evidence type="ECO:0000313" key="5">
    <source>
        <dbReference type="EMBL" id="MXR68886.1"/>
    </source>
</evidence>
<evidence type="ECO:0000259" key="4">
    <source>
        <dbReference type="SMART" id="SM00797"/>
    </source>
</evidence>
<dbReference type="AlphaFoldDB" id="A0A6L7HX52"/>
<dbReference type="InterPro" id="IPR029000">
    <property type="entry name" value="Cyclophilin-like_dom_sf"/>
</dbReference>
<dbReference type="InterPro" id="IPR052708">
    <property type="entry name" value="PxpC"/>
</dbReference>
<dbReference type="Pfam" id="PF02626">
    <property type="entry name" value="CT_A_B"/>
    <property type="match status" value="1"/>
</dbReference>
<dbReference type="InterPro" id="IPR003778">
    <property type="entry name" value="CT_A_B"/>
</dbReference>
<dbReference type="SUPFAM" id="SSF50891">
    <property type="entry name" value="Cyclophilin-like"/>
    <property type="match status" value="1"/>
</dbReference>
<comment type="caution">
    <text evidence="5">The sequence shown here is derived from an EMBL/GenBank/DDBJ whole genome shotgun (WGS) entry which is preliminary data.</text>
</comment>
<dbReference type="GO" id="GO:0016787">
    <property type="term" value="F:hydrolase activity"/>
    <property type="evidence" value="ECO:0007669"/>
    <property type="project" value="UniProtKB-KW"/>
</dbReference>
<keyword evidence="2" id="KW-0378">Hydrolase</keyword>
<sequence length="318" mass="34541">MIRLDRVNGLASIQDLGRQGQGHLGVPCGGAMDRFSLILANRLLGNEDNAPAIELASGSYEFTFETSSWVALCGATFEARIESEKEGKIDKRPLWHGWRGRVNPGERLTLKGPRQGVWGYLAILGGVKVPEALGGRGTFLAGRFGGHRGRQLASGDSLSLNAPAEASFSRPVGAVHRANDGILRALPGPEMSQFSDQDRKAFWHGHWTVSPQNNRMGARLSGEPLDSGKHLSLRSHAVLPGVVQVPPGGQPIVLQADAQTSGGYPRMAMVIEADRWKLAQARAGQAIRFQHVSPNQVEDANLEWQHYFYRLARAMDGS</sequence>
<protein>
    <submittedName>
        <fullName evidence="5">5-oxoprolinase/urea amidolyase family protein</fullName>
    </submittedName>
</protein>
<dbReference type="Proteomes" id="UP000474778">
    <property type="component" value="Unassembled WGS sequence"/>
</dbReference>
<dbReference type="Gene3D" id="2.40.100.10">
    <property type="entry name" value="Cyclophilin-like"/>
    <property type="match status" value="1"/>
</dbReference>
<keyword evidence="5" id="KW-0456">Lyase</keyword>
<dbReference type="EMBL" id="WRPA01000007">
    <property type="protein sequence ID" value="MXR68886.1"/>
    <property type="molecule type" value="Genomic_DNA"/>
</dbReference>
<dbReference type="RefSeq" id="WP_160795563.1">
    <property type="nucleotide sequence ID" value="NZ_WRPA01000007.1"/>
</dbReference>
<dbReference type="PANTHER" id="PTHR43309:SF3">
    <property type="entry name" value="5-OXOPROLINASE SUBUNIT C"/>
    <property type="match status" value="1"/>
</dbReference>
<gene>
    <name evidence="5" type="ORF">GNT65_09430</name>
</gene>
<evidence type="ECO:0000256" key="3">
    <source>
        <dbReference type="ARBA" id="ARBA00022840"/>
    </source>
</evidence>
<dbReference type="GO" id="GO:0016829">
    <property type="term" value="F:lyase activity"/>
    <property type="evidence" value="ECO:0007669"/>
    <property type="project" value="UniProtKB-KW"/>
</dbReference>
<name>A0A6L7HX52_9GAMM</name>
<accession>A0A6L7HX52</accession>
<evidence type="ECO:0000256" key="2">
    <source>
        <dbReference type="ARBA" id="ARBA00022801"/>
    </source>
</evidence>
<dbReference type="SMART" id="SM00797">
    <property type="entry name" value="AHS2"/>
    <property type="match status" value="1"/>
</dbReference>
<keyword evidence="3" id="KW-0067">ATP-binding</keyword>